<gene>
    <name evidence="3" type="ORF">PG997_008802</name>
</gene>
<dbReference type="PANTHER" id="PTHR37544:SF1">
    <property type="entry name" value="PHOSPHORIBOSYLAMINOIMIDAZOLE-SUCCINOCARBOXAMIDE SYNTHASE"/>
    <property type="match status" value="1"/>
</dbReference>
<dbReference type="EMBL" id="JAQQWN010000006">
    <property type="protein sequence ID" value="KAK8080984.1"/>
    <property type="molecule type" value="Genomic_DNA"/>
</dbReference>
<comment type="caution">
    <text evidence="3">The sequence shown here is derived from an EMBL/GenBank/DDBJ whole genome shotgun (WGS) entry which is preliminary data.</text>
</comment>
<protein>
    <submittedName>
        <fullName evidence="3">Uncharacterized protein</fullName>
    </submittedName>
</protein>
<dbReference type="Pfam" id="PF11915">
    <property type="entry name" value="DUF3433"/>
    <property type="match status" value="2"/>
</dbReference>
<reference evidence="3 4" key="1">
    <citation type="submission" date="2023-01" db="EMBL/GenBank/DDBJ databases">
        <title>Analysis of 21 Apiospora genomes using comparative genomics revels a genus with tremendous synthesis potential of carbohydrate active enzymes and secondary metabolites.</title>
        <authorList>
            <person name="Sorensen T."/>
        </authorList>
    </citation>
    <scope>NUCLEOTIDE SEQUENCE [LARGE SCALE GENOMIC DNA]</scope>
    <source>
        <strain evidence="3 4">CBS 114990</strain>
    </source>
</reference>
<feature type="chain" id="PRO_5046381624" evidence="2">
    <location>
        <begin position="21"/>
        <end position="853"/>
    </location>
</feature>
<dbReference type="PANTHER" id="PTHR37544">
    <property type="entry name" value="SPRAY-RELATED"/>
    <property type="match status" value="1"/>
</dbReference>
<feature type="transmembrane region" description="Helical" evidence="1">
    <location>
        <begin position="607"/>
        <end position="627"/>
    </location>
</feature>
<dbReference type="RefSeq" id="XP_066668459.1">
    <property type="nucleotide sequence ID" value="XM_066813117.1"/>
</dbReference>
<evidence type="ECO:0000313" key="3">
    <source>
        <dbReference type="EMBL" id="KAK8080984.1"/>
    </source>
</evidence>
<dbReference type="Proteomes" id="UP001433268">
    <property type="component" value="Unassembled WGS sequence"/>
</dbReference>
<evidence type="ECO:0000256" key="2">
    <source>
        <dbReference type="SAM" id="SignalP"/>
    </source>
</evidence>
<sequence>MAVSLLVMAAAILGLYIISARNQGLGSTSSTDGIVYLWKYLPTTVIVALLAVWHGIDFSTRLLQPWANLQSGPKTADSTLLLDLLTPILPVMVWTASKVKAWPSLLAITAVIVLDIIASLTWICLQMRRVLSTGLLEADTVSLTMHDFPLLKTSRFDASGWDPNTNDNVSSTVYYGIWAQKLPWPDWTFENVTLEPLLAPETDGTRRAKSYTGTTRGFFPALECEEARIDGDPQMTSKYTYTANMMFNAPSCSVELNLPLLDSTQVSLWKSIGRNPERSFVGTSQFVTCPDQTRRYFAAVTLVDSNMKLLRSSSLFCRPSYSVQNVTIQVTLPENKARVEWDTLVPEPAQMEGLDPMDLMSYLVDSTTLANLPSVKQPSKTAVNNDPFIRAASASLLKNDLDTIYLEPFLDPKVLADHLRDAFSGMASIAVHTSMLSTTQALTLGTSAHDEARVRVPAGAALPICGLLVLCALLSFLLLALRPRDVVPRDPRGIGGIGVILQNSQELQRRCGSIRAVCRTFKSRLVRAHPKFLVNVEDHNGGKEHKRPTKDPENGHQMWQPIVLTIWCRLLAIAIPLLLIAALEYIQRTSDTSNGFVVIPKAASAHYAATIIPAVIMWALGALFSSMHFNTLLLSPYHAMKSTDGATAHRSTLSHNLGRLPLVSLFASLRDRHHAACFSALATILGAFLTIVVAGLYSFASRTLPAAAAQSQTRLRQNAGPKVALQVLLGLMSACAVAGWLAMRDTKFLPHEPGSIAGVATLVAGSGLWGDAGIERGRRAGPLVPEGAEWLDDEELVKVGRWDDEDDGVLFGFGPRADGSVGVNVLHRRYTVEMEGQGRGSTGDQRYEMVHNG</sequence>
<name>A0ABR1WBV2_9PEZI</name>
<organism evidence="3 4">
    <name type="scientific">Apiospora hydei</name>
    <dbReference type="NCBI Taxonomy" id="1337664"/>
    <lineage>
        <taxon>Eukaryota</taxon>
        <taxon>Fungi</taxon>
        <taxon>Dikarya</taxon>
        <taxon>Ascomycota</taxon>
        <taxon>Pezizomycotina</taxon>
        <taxon>Sordariomycetes</taxon>
        <taxon>Xylariomycetidae</taxon>
        <taxon>Amphisphaeriales</taxon>
        <taxon>Apiosporaceae</taxon>
        <taxon>Apiospora</taxon>
    </lineage>
</organism>
<evidence type="ECO:0000313" key="4">
    <source>
        <dbReference type="Proteomes" id="UP001433268"/>
    </source>
</evidence>
<keyword evidence="1" id="KW-0812">Transmembrane</keyword>
<dbReference type="GeneID" id="92046177"/>
<evidence type="ECO:0000256" key="1">
    <source>
        <dbReference type="SAM" id="Phobius"/>
    </source>
</evidence>
<feature type="transmembrane region" description="Helical" evidence="1">
    <location>
        <begin position="460"/>
        <end position="481"/>
    </location>
</feature>
<keyword evidence="2" id="KW-0732">Signal</keyword>
<feature type="transmembrane region" description="Helical" evidence="1">
    <location>
        <begin position="102"/>
        <end position="125"/>
    </location>
</feature>
<keyword evidence="1" id="KW-0472">Membrane</keyword>
<feature type="transmembrane region" description="Helical" evidence="1">
    <location>
        <begin position="723"/>
        <end position="743"/>
    </location>
</feature>
<feature type="transmembrane region" description="Helical" evidence="1">
    <location>
        <begin position="36"/>
        <end position="56"/>
    </location>
</feature>
<accession>A0ABR1WBV2</accession>
<keyword evidence="1" id="KW-1133">Transmembrane helix</keyword>
<dbReference type="InterPro" id="IPR021840">
    <property type="entry name" value="DUF3433"/>
</dbReference>
<feature type="signal peptide" evidence="2">
    <location>
        <begin position="1"/>
        <end position="20"/>
    </location>
</feature>
<feature type="transmembrane region" description="Helical" evidence="1">
    <location>
        <begin position="562"/>
        <end position="586"/>
    </location>
</feature>
<feature type="transmembrane region" description="Helical" evidence="1">
    <location>
        <begin position="673"/>
        <end position="697"/>
    </location>
</feature>
<keyword evidence="4" id="KW-1185">Reference proteome</keyword>
<proteinExistence type="predicted"/>